<proteinExistence type="predicted"/>
<organism evidence="2 3">
    <name type="scientific">Mobilitalea sibirica</name>
    <dbReference type="NCBI Taxonomy" id="1462919"/>
    <lineage>
        <taxon>Bacteria</taxon>
        <taxon>Bacillati</taxon>
        <taxon>Bacillota</taxon>
        <taxon>Clostridia</taxon>
        <taxon>Lachnospirales</taxon>
        <taxon>Lachnospiraceae</taxon>
        <taxon>Mobilitalea</taxon>
    </lineage>
</organism>
<evidence type="ECO:0000313" key="2">
    <source>
        <dbReference type="EMBL" id="MBH1940644.1"/>
    </source>
</evidence>
<dbReference type="AlphaFoldDB" id="A0A8J7GYL7"/>
<keyword evidence="3" id="KW-1185">Reference proteome</keyword>
<dbReference type="EMBL" id="JAEAGR010000005">
    <property type="protein sequence ID" value="MBH1940644.1"/>
    <property type="molecule type" value="Genomic_DNA"/>
</dbReference>
<keyword evidence="1" id="KW-0472">Membrane</keyword>
<dbReference type="Proteomes" id="UP000623269">
    <property type="component" value="Unassembled WGS sequence"/>
</dbReference>
<evidence type="ECO:0000313" key="3">
    <source>
        <dbReference type="Proteomes" id="UP000623269"/>
    </source>
</evidence>
<comment type="caution">
    <text evidence="2">The sequence shown here is derived from an EMBL/GenBank/DDBJ whole genome shotgun (WGS) entry which is preliminary data.</text>
</comment>
<dbReference type="RefSeq" id="WP_197660861.1">
    <property type="nucleotide sequence ID" value="NZ_JAEAGR010000005.1"/>
</dbReference>
<reference evidence="2" key="1">
    <citation type="submission" date="2020-12" db="EMBL/GenBank/DDBJ databases">
        <title>M. sibirica DSM 26468T genome.</title>
        <authorList>
            <person name="Thieme N."/>
            <person name="Rettenmaier R."/>
            <person name="Zverlov V."/>
            <person name="Liebl W."/>
        </authorList>
    </citation>
    <scope>NUCLEOTIDE SEQUENCE</scope>
    <source>
        <strain evidence="2">DSM 26468</strain>
    </source>
</reference>
<accession>A0A8J7GYL7</accession>
<gene>
    <name evidence="2" type="ORF">I5677_07060</name>
</gene>
<name>A0A8J7GYL7_9FIRM</name>
<keyword evidence="1" id="KW-1133">Transmembrane helix</keyword>
<keyword evidence="1" id="KW-0812">Transmembrane</keyword>
<protein>
    <submittedName>
        <fullName evidence="2">Uncharacterized protein</fullName>
    </submittedName>
</protein>
<evidence type="ECO:0000256" key="1">
    <source>
        <dbReference type="SAM" id="Phobius"/>
    </source>
</evidence>
<sequence>MYYSKRERKFRRRVKSIAIFLISLFVLVGSIIYFSGKSHTPATTQYTAEEMLHDHNGDGVPDH</sequence>
<feature type="transmembrane region" description="Helical" evidence="1">
    <location>
        <begin position="16"/>
        <end position="36"/>
    </location>
</feature>